<feature type="transmembrane region" description="Helical" evidence="1">
    <location>
        <begin position="34"/>
        <end position="58"/>
    </location>
</feature>
<keyword evidence="1" id="KW-1133">Transmembrane helix</keyword>
<comment type="caution">
    <text evidence="2">The sequence shown here is derived from an EMBL/GenBank/DDBJ whole genome shotgun (WGS) entry which is preliminary data.</text>
</comment>
<accession>A0ABN1JJ52</accession>
<feature type="transmembrane region" description="Helical" evidence="1">
    <location>
        <begin position="6"/>
        <end position="22"/>
    </location>
</feature>
<keyword evidence="3" id="KW-1185">Reference proteome</keyword>
<dbReference type="Proteomes" id="UP001500736">
    <property type="component" value="Unassembled WGS sequence"/>
</dbReference>
<protein>
    <submittedName>
        <fullName evidence="2">Uncharacterized protein</fullName>
    </submittedName>
</protein>
<reference evidence="2 3" key="1">
    <citation type="journal article" date="2019" name="Int. J. Syst. Evol. Microbiol.">
        <title>The Global Catalogue of Microorganisms (GCM) 10K type strain sequencing project: providing services to taxonomists for standard genome sequencing and annotation.</title>
        <authorList>
            <consortium name="The Broad Institute Genomics Platform"/>
            <consortium name="The Broad Institute Genome Sequencing Center for Infectious Disease"/>
            <person name="Wu L."/>
            <person name="Ma J."/>
        </authorList>
    </citation>
    <scope>NUCLEOTIDE SEQUENCE [LARGE SCALE GENOMIC DNA]</scope>
    <source>
        <strain evidence="2 3">JCM 15976</strain>
    </source>
</reference>
<proteinExistence type="predicted"/>
<organism evidence="2 3">
    <name type="scientific">Gaetbulibacter jejuensis</name>
    <dbReference type="NCBI Taxonomy" id="584607"/>
    <lineage>
        <taxon>Bacteria</taxon>
        <taxon>Pseudomonadati</taxon>
        <taxon>Bacteroidota</taxon>
        <taxon>Flavobacteriia</taxon>
        <taxon>Flavobacteriales</taxon>
        <taxon>Flavobacteriaceae</taxon>
        <taxon>Gaetbulibacter</taxon>
    </lineage>
</organism>
<evidence type="ECO:0000313" key="3">
    <source>
        <dbReference type="Proteomes" id="UP001500736"/>
    </source>
</evidence>
<keyword evidence="1" id="KW-0812">Transmembrane</keyword>
<evidence type="ECO:0000313" key="2">
    <source>
        <dbReference type="EMBL" id="GAA0740935.1"/>
    </source>
</evidence>
<keyword evidence="1" id="KW-0472">Membrane</keyword>
<gene>
    <name evidence="2" type="ORF">GCM10009431_11590</name>
</gene>
<name>A0ABN1JJ52_9FLAO</name>
<dbReference type="EMBL" id="BAAAGF010000001">
    <property type="protein sequence ID" value="GAA0740935.1"/>
    <property type="molecule type" value="Genomic_DNA"/>
</dbReference>
<sequence length="66" mass="7499">MIKKHLGYLLIFASIFFAFYRGKRQGELDCIDFNILPIIANSITIIVCVLLVVIGAYLTKHNTIKN</sequence>
<evidence type="ECO:0000256" key="1">
    <source>
        <dbReference type="SAM" id="Phobius"/>
    </source>
</evidence>